<dbReference type="Gene3D" id="3.30.110.10">
    <property type="entry name" value="Translation initiation factor 3 (IF-3), C-terminal domain"/>
    <property type="match status" value="1"/>
</dbReference>
<proteinExistence type="inferred from homology"/>
<comment type="similarity">
    <text evidence="1">Belongs to the IF-3 family.</text>
</comment>
<dbReference type="GO" id="GO:0043022">
    <property type="term" value="F:ribosome binding"/>
    <property type="evidence" value="ECO:0007669"/>
    <property type="project" value="TreeGrafter"/>
</dbReference>
<dbReference type="EMBL" id="PDLN01000001">
    <property type="protein sequence ID" value="RDW94800.1"/>
    <property type="molecule type" value="Genomic_DNA"/>
</dbReference>
<accession>A0A3D8T8B9</accession>
<evidence type="ECO:0000259" key="4">
    <source>
        <dbReference type="Pfam" id="PF05198"/>
    </source>
</evidence>
<dbReference type="PANTHER" id="PTHR10938">
    <property type="entry name" value="TRANSLATION INITIATION FACTOR IF-3"/>
    <property type="match status" value="1"/>
</dbReference>
<name>A0A3D8T8B9_9HELO</name>
<dbReference type="SUPFAM" id="SSF55200">
    <property type="entry name" value="Translation initiation factor IF3, C-terminal domain"/>
    <property type="match status" value="1"/>
</dbReference>
<evidence type="ECO:0000256" key="1">
    <source>
        <dbReference type="ARBA" id="ARBA00005439"/>
    </source>
</evidence>
<comment type="caution">
    <text evidence="5">The sequence shown here is derived from an EMBL/GenBank/DDBJ whole genome shotgun (WGS) entry which is preliminary data.</text>
</comment>
<dbReference type="PANTHER" id="PTHR10938:SF0">
    <property type="entry name" value="TRANSLATION INITIATION FACTOR IF-3, MITOCHONDRIAL"/>
    <property type="match status" value="1"/>
</dbReference>
<evidence type="ECO:0000313" key="6">
    <source>
        <dbReference type="Proteomes" id="UP000256328"/>
    </source>
</evidence>
<dbReference type="Proteomes" id="UP000256328">
    <property type="component" value="Unassembled WGS sequence"/>
</dbReference>
<dbReference type="GO" id="GO:0032790">
    <property type="term" value="P:ribosome disassembly"/>
    <property type="evidence" value="ECO:0007669"/>
    <property type="project" value="TreeGrafter"/>
</dbReference>
<dbReference type="InterPro" id="IPR019814">
    <property type="entry name" value="Translation_initiation_fac_3_N"/>
</dbReference>
<keyword evidence="6" id="KW-1185">Reference proteome</keyword>
<keyword evidence="2" id="KW-0396">Initiation factor</keyword>
<evidence type="ECO:0000256" key="3">
    <source>
        <dbReference type="ARBA" id="ARBA00022917"/>
    </source>
</evidence>
<keyword evidence="3" id="KW-0648">Protein biosynthesis</keyword>
<dbReference type="GO" id="GO:0005739">
    <property type="term" value="C:mitochondrion"/>
    <property type="evidence" value="ECO:0007669"/>
    <property type="project" value="TreeGrafter"/>
</dbReference>
<evidence type="ECO:0000313" key="5">
    <source>
        <dbReference type="EMBL" id="RDW94800.1"/>
    </source>
</evidence>
<dbReference type="Gene3D" id="3.10.20.80">
    <property type="entry name" value="Translation initiation factor 3 (IF-3), N-terminal domain"/>
    <property type="match status" value="1"/>
</dbReference>
<dbReference type="GO" id="GO:0003743">
    <property type="term" value="F:translation initiation factor activity"/>
    <property type="evidence" value="ECO:0007669"/>
    <property type="project" value="UniProtKB-KW"/>
</dbReference>
<evidence type="ECO:0000256" key="2">
    <source>
        <dbReference type="ARBA" id="ARBA00022540"/>
    </source>
</evidence>
<protein>
    <recommendedName>
        <fullName evidence="4">Translation initiation factor 3 N-terminal domain-containing protein</fullName>
    </recommendedName>
</protein>
<dbReference type="FunFam" id="3.30.110.10:FF:000006">
    <property type="entry name" value="Probable translation initiation factor, mitochondrial"/>
    <property type="match status" value="1"/>
</dbReference>
<dbReference type="AlphaFoldDB" id="A0A3D8T8B9"/>
<gene>
    <name evidence="5" type="ORF">BP5796_00563</name>
</gene>
<dbReference type="InterPro" id="IPR036788">
    <property type="entry name" value="T_IF-3_C_sf"/>
</dbReference>
<organism evidence="5 6">
    <name type="scientific">Coleophoma crateriformis</name>
    <dbReference type="NCBI Taxonomy" id="565419"/>
    <lineage>
        <taxon>Eukaryota</taxon>
        <taxon>Fungi</taxon>
        <taxon>Dikarya</taxon>
        <taxon>Ascomycota</taxon>
        <taxon>Pezizomycotina</taxon>
        <taxon>Leotiomycetes</taxon>
        <taxon>Helotiales</taxon>
        <taxon>Dermateaceae</taxon>
        <taxon>Coleophoma</taxon>
    </lineage>
</organism>
<dbReference type="GO" id="GO:0070124">
    <property type="term" value="P:mitochondrial translational initiation"/>
    <property type="evidence" value="ECO:0007669"/>
    <property type="project" value="TreeGrafter"/>
</dbReference>
<feature type="domain" description="Translation initiation factor 3 N-terminal" evidence="4">
    <location>
        <begin position="68"/>
        <end position="136"/>
    </location>
</feature>
<dbReference type="InterPro" id="IPR001288">
    <property type="entry name" value="Translation_initiation_fac_3"/>
</dbReference>
<dbReference type="OrthoDB" id="21573at2759"/>
<dbReference type="Pfam" id="PF05198">
    <property type="entry name" value="IF3_N"/>
    <property type="match status" value="1"/>
</dbReference>
<sequence>MQTSRCICSTASALHRVFVIPTEQLHRLAYMSSSTWRPTPNTFASKLLVQHQRCYASMPSTARRLPRNEEIKAWSVSLRNAEGKLDPPRSTADILKSIDRASYSLVTIVAGSPGVPPICKIVSMKDEYKAAKAKQKQAKNPNATTKEVELNWAIDENDLGHRMDRVKEFLGKGYKVEVLLAKKRKGKAATMAQALGVVQRIRDTIASVEGAKESKPMEGKILETATIFAEGKVPKPQT</sequence>
<reference evidence="5 6" key="1">
    <citation type="journal article" date="2018" name="IMA Fungus">
        <title>IMA Genome-F 9: Draft genome sequence of Annulohypoxylon stygium, Aspergillus mulundensis, Berkeleyomyces basicola (syn. Thielaviopsis basicola), Ceratocystis smalleyi, two Cercospora beticola strains, Coleophoma cylindrospora, Fusarium fracticaudum, Phialophora cf. hyalina, and Morchella septimelata.</title>
        <authorList>
            <person name="Wingfield B.D."/>
            <person name="Bills G.F."/>
            <person name="Dong Y."/>
            <person name="Huang W."/>
            <person name="Nel W.J."/>
            <person name="Swalarsk-Parry B.S."/>
            <person name="Vaghefi N."/>
            <person name="Wilken P.M."/>
            <person name="An Z."/>
            <person name="de Beer Z.W."/>
            <person name="De Vos L."/>
            <person name="Chen L."/>
            <person name="Duong T.A."/>
            <person name="Gao Y."/>
            <person name="Hammerbacher A."/>
            <person name="Kikkert J.R."/>
            <person name="Li Y."/>
            <person name="Li H."/>
            <person name="Li K."/>
            <person name="Li Q."/>
            <person name="Liu X."/>
            <person name="Ma X."/>
            <person name="Naidoo K."/>
            <person name="Pethybridge S.J."/>
            <person name="Sun J."/>
            <person name="Steenkamp E.T."/>
            <person name="van der Nest M.A."/>
            <person name="van Wyk S."/>
            <person name="Wingfield M.J."/>
            <person name="Xiong C."/>
            <person name="Yue Q."/>
            <person name="Zhang X."/>
        </authorList>
    </citation>
    <scope>NUCLEOTIDE SEQUENCE [LARGE SCALE GENOMIC DNA]</scope>
    <source>
        <strain evidence="5 6">BP5796</strain>
    </source>
</reference>
<dbReference type="InterPro" id="IPR036787">
    <property type="entry name" value="T_IF-3_N_sf"/>
</dbReference>